<dbReference type="EMBL" id="NNAY01005032">
    <property type="protein sequence ID" value="OXU17088.1"/>
    <property type="molecule type" value="Genomic_DNA"/>
</dbReference>
<comment type="caution">
    <text evidence="2">The sequence shown here is derived from an EMBL/GenBank/DDBJ whole genome shotgun (WGS) entry which is preliminary data.</text>
</comment>
<organism evidence="2 3">
    <name type="scientific">Trichomalopsis sarcophagae</name>
    <dbReference type="NCBI Taxonomy" id="543379"/>
    <lineage>
        <taxon>Eukaryota</taxon>
        <taxon>Metazoa</taxon>
        <taxon>Ecdysozoa</taxon>
        <taxon>Arthropoda</taxon>
        <taxon>Hexapoda</taxon>
        <taxon>Insecta</taxon>
        <taxon>Pterygota</taxon>
        <taxon>Neoptera</taxon>
        <taxon>Endopterygota</taxon>
        <taxon>Hymenoptera</taxon>
        <taxon>Apocrita</taxon>
        <taxon>Proctotrupomorpha</taxon>
        <taxon>Chalcidoidea</taxon>
        <taxon>Pteromalidae</taxon>
        <taxon>Pteromalinae</taxon>
        <taxon>Trichomalopsis</taxon>
    </lineage>
</organism>
<accession>A0A232EFI8</accession>
<proteinExistence type="predicted"/>
<evidence type="ECO:0000313" key="3">
    <source>
        <dbReference type="Proteomes" id="UP000215335"/>
    </source>
</evidence>
<gene>
    <name evidence="2" type="ORF">TSAR_017073</name>
</gene>
<sequence length="27" mass="3150">MLSKAEILPNQQHIQKLNKRKTMSPSQ</sequence>
<name>A0A232EFI8_9HYME</name>
<keyword evidence="3" id="KW-1185">Reference proteome</keyword>
<evidence type="ECO:0000313" key="2">
    <source>
        <dbReference type="EMBL" id="OXU17088.1"/>
    </source>
</evidence>
<evidence type="ECO:0000256" key="1">
    <source>
        <dbReference type="SAM" id="MobiDB-lite"/>
    </source>
</evidence>
<dbReference type="Proteomes" id="UP000215335">
    <property type="component" value="Unassembled WGS sequence"/>
</dbReference>
<feature type="region of interest" description="Disordered" evidence="1">
    <location>
        <begin position="1"/>
        <end position="27"/>
    </location>
</feature>
<reference evidence="2 3" key="1">
    <citation type="journal article" date="2017" name="Curr. Biol.">
        <title>The Evolution of Venom by Co-option of Single-Copy Genes.</title>
        <authorList>
            <person name="Martinson E.O."/>
            <person name="Mrinalini"/>
            <person name="Kelkar Y.D."/>
            <person name="Chang C.H."/>
            <person name="Werren J.H."/>
        </authorList>
    </citation>
    <scope>NUCLEOTIDE SEQUENCE [LARGE SCALE GENOMIC DNA]</scope>
    <source>
        <strain evidence="2 3">Alberta</strain>
        <tissue evidence="2">Whole body</tissue>
    </source>
</reference>
<protein>
    <submittedName>
        <fullName evidence="2">Uncharacterized protein</fullName>
    </submittedName>
</protein>
<dbReference type="AlphaFoldDB" id="A0A232EFI8"/>
<feature type="compositionally biased region" description="Basic residues" evidence="1">
    <location>
        <begin position="16"/>
        <end position="27"/>
    </location>
</feature>